<proteinExistence type="predicted"/>
<organism evidence="1 2">
    <name type="scientific">Pontibacter diazotrophicus</name>
    <dbReference type="NCBI Taxonomy" id="1400979"/>
    <lineage>
        <taxon>Bacteria</taxon>
        <taxon>Pseudomonadati</taxon>
        <taxon>Bacteroidota</taxon>
        <taxon>Cytophagia</taxon>
        <taxon>Cytophagales</taxon>
        <taxon>Hymenobacteraceae</taxon>
        <taxon>Pontibacter</taxon>
    </lineage>
</organism>
<evidence type="ECO:0000313" key="1">
    <source>
        <dbReference type="EMBL" id="RDV13654.1"/>
    </source>
</evidence>
<protein>
    <recommendedName>
        <fullName evidence="3">Alpha/beta hydrolase</fullName>
    </recommendedName>
</protein>
<comment type="caution">
    <text evidence="1">The sequence shown here is derived from an EMBL/GenBank/DDBJ whole genome shotgun (WGS) entry which is preliminary data.</text>
</comment>
<keyword evidence="2" id="KW-1185">Reference proteome</keyword>
<sequence length="316" mass="36117">MALIKQSDLQKEKELKVNKIDIQEGSGVFLIEGGNGKKGNSIKVYYHRPKNFKSDSKVLLVIPGAGRNGNSYRDAWIKESEEYGVLILSPMYAEEDYAFEDYHLCGLMYDLNLKNSIDRIEGTNIVKLDETKLTYKVNENRKQWIFEDFDRIFDLTVKAINSEQTKYDIFGHSAGGQILHRFALFQPDSKADRILASNSGFYTLPDFNTDLPFGIKNTPLNQQDLKSSLSKKLILFIGELDNANETGGTLLRSVTADKQGLHRFERALYFYNQTKAIAEEKEFNFNWDLKIIPNVGHNHIKMGDAAAEYLYANRNE</sequence>
<dbReference type="Proteomes" id="UP000256708">
    <property type="component" value="Unassembled WGS sequence"/>
</dbReference>
<dbReference type="EMBL" id="QRGR01000021">
    <property type="protein sequence ID" value="RDV13654.1"/>
    <property type="molecule type" value="Genomic_DNA"/>
</dbReference>
<dbReference type="AlphaFoldDB" id="A0A3D8L8F4"/>
<dbReference type="SUPFAM" id="SSF53474">
    <property type="entry name" value="alpha/beta-Hydrolases"/>
    <property type="match status" value="1"/>
</dbReference>
<name>A0A3D8L8F4_9BACT</name>
<accession>A0A3D8L8F4</accession>
<gene>
    <name evidence="1" type="ORF">DXT99_17925</name>
</gene>
<dbReference type="InterPro" id="IPR029058">
    <property type="entry name" value="AB_hydrolase_fold"/>
</dbReference>
<dbReference type="OrthoDB" id="1094867at2"/>
<reference evidence="2" key="1">
    <citation type="submission" date="2018-08" db="EMBL/GenBank/DDBJ databases">
        <authorList>
            <person name="Liu Z.-W."/>
            <person name="Du Z.-J."/>
        </authorList>
    </citation>
    <scope>NUCLEOTIDE SEQUENCE [LARGE SCALE GENOMIC DNA]</scope>
    <source>
        <strain evidence="2">H4X</strain>
    </source>
</reference>
<dbReference type="Gene3D" id="3.40.50.1820">
    <property type="entry name" value="alpha/beta hydrolase"/>
    <property type="match status" value="1"/>
</dbReference>
<evidence type="ECO:0008006" key="3">
    <source>
        <dbReference type="Google" id="ProtNLM"/>
    </source>
</evidence>
<evidence type="ECO:0000313" key="2">
    <source>
        <dbReference type="Proteomes" id="UP000256708"/>
    </source>
</evidence>